<evidence type="ECO:0000256" key="2">
    <source>
        <dbReference type="SAM" id="Coils"/>
    </source>
</evidence>
<keyword evidence="1" id="KW-0802">TPR repeat</keyword>
<keyword evidence="2" id="KW-0175">Coiled coil</keyword>
<proteinExistence type="predicted"/>
<organism evidence="4 5">
    <name type="scientific">Brevundimonas viscosa</name>
    <dbReference type="NCBI Taxonomy" id="871741"/>
    <lineage>
        <taxon>Bacteria</taxon>
        <taxon>Pseudomonadati</taxon>
        <taxon>Pseudomonadota</taxon>
        <taxon>Alphaproteobacteria</taxon>
        <taxon>Caulobacterales</taxon>
        <taxon>Caulobacteraceae</taxon>
        <taxon>Brevundimonas</taxon>
    </lineage>
</organism>
<feature type="repeat" description="TPR" evidence="1">
    <location>
        <begin position="559"/>
        <end position="592"/>
    </location>
</feature>
<feature type="coiled-coil region" evidence="2">
    <location>
        <begin position="227"/>
        <end position="254"/>
    </location>
</feature>
<dbReference type="OrthoDB" id="9766710at2"/>
<dbReference type="PANTHER" id="PTHR12558:SF13">
    <property type="entry name" value="CELL DIVISION CYCLE PROTEIN 27 HOMOLOG"/>
    <property type="match status" value="1"/>
</dbReference>
<dbReference type="Gene3D" id="1.25.40.10">
    <property type="entry name" value="Tetratricopeptide repeat domain"/>
    <property type="match status" value="3"/>
</dbReference>
<sequence>MRLSALRLLLTGCAALALAPVAVAQDAPVIVDPPLSPPAVVIPPAEAVDPSEALPPAVVPIDEEVEEAPPAPPIPAEWAPVPLDPAGRSAYGLYLSGRVAGIRGARADAAEFLARSHALTPEQPVIGEEAFRAALFTGDLETVVRLTPMVESTPLFADAGRLFAVIRLLDQGDGAGARAALQDRPFGAPYGSVARYLLPAVNAAAGDWDAALQPVQAAPGDPAGLVLRLQRARLLELRRRHEEADAEYQALMALPEGVRLFGVAYGEFLERRGRRAEAEARYRASLAGPGPEPAALRGLERLQRRARPPAAPSVTANAADALVFAAMEVTEYDLHELAAIYLRLALALDPEDSTALRLGHAFAGAEQEAPAQAAFLSVSEADPIVHAGAQYNLGLSLRRQDRPAEALAALRRADAAAPGQVLIALELAGQLLANGEPAEALTILDRPMLNTADQPAATRFLRGNALHLLGRIEEAEAELWAALQAQPDDPALLNYLGYLWVDTGRRVDQGAEMIARAHAAEPDNGNIQDSLGWAQYRQGLYEAAVETLEGAVEKEPANAEINDHLGDAYWRVGRRREAEWQWSRVLTLDPDADRRAAVERKLAEGLGDPAPAAAAGA</sequence>
<dbReference type="Pfam" id="PF14559">
    <property type="entry name" value="TPR_19"/>
    <property type="match status" value="1"/>
</dbReference>
<accession>A0A1I6SGP0</accession>
<dbReference type="InterPro" id="IPR019734">
    <property type="entry name" value="TPR_rpt"/>
</dbReference>
<protein>
    <submittedName>
        <fullName evidence="4">Tetratricopeptide repeat-containing protein</fullName>
    </submittedName>
</protein>
<name>A0A1I6SGP0_9CAUL</name>
<dbReference type="AlphaFoldDB" id="A0A1I6SGP0"/>
<gene>
    <name evidence="4" type="ORF">SAMN05192570_2395</name>
</gene>
<dbReference type="InterPro" id="IPR011990">
    <property type="entry name" value="TPR-like_helical_dom_sf"/>
</dbReference>
<reference evidence="5" key="1">
    <citation type="submission" date="2016-10" db="EMBL/GenBank/DDBJ databases">
        <authorList>
            <person name="Varghese N."/>
            <person name="Submissions S."/>
        </authorList>
    </citation>
    <scope>NUCLEOTIDE SEQUENCE [LARGE SCALE GENOMIC DNA]</scope>
    <source>
        <strain evidence="5">CGMCC 1.10683</strain>
    </source>
</reference>
<dbReference type="PANTHER" id="PTHR12558">
    <property type="entry name" value="CELL DIVISION CYCLE 16,23,27"/>
    <property type="match status" value="1"/>
</dbReference>
<keyword evidence="5" id="KW-1185">Reference proteome</keyword>
<feature type="signal peptide" evidence="3">
    <location>
        <begin position="1"/>
        <end position="24"/>
    </location>
</feature>
<dbReference type="SUPFAM" id="SSF48452">
    <property type="entry name" value="TPR-like"/>
    <property type="match status" value="2"/>
</dbReference>
<dbReference type="RefSeq" id="WP_092310890.1">
    <property type="nucleotide sequence ID" value="NZ_FOZV01000005.1"/>
</dbReference>
<keyword evidence="3" id="KW-0732">Signal</keyword>
<feature type="chain" id="PRO_5011785685" evidence="3">
    <location>
        <begin position="25"/>
        <end position="617"/>
    </location>
</feature>
<dbReference type="PROSITE" id="PS50005">
    <property type="entry name" value="TPR"/>
    <property type="match status" value="1"/>
</dbReference>
<dbReference type="EMBL" id="FOZV01000005">
    <property type="protein sequence ID" value="SFS76074.1"/>
    <property type="molecule type" value="Genomic_DNA"/>
</dbReference>
<evidence type="ECO:0000256" key="3">
    <source>
        <dbReference type="SAM" id="SignalP"/>
    </source>
</evidence>
<evidence type="ECO:0000313" key="4">
    <source>
        <dbReference type="EMBL" id="SFS76074.1"/>
    </source>
</evidence>
<dbReference type="STRING" id="871741.SAMN05192570_2395"/>
<dbReference type="Proteomes" id="UP000198788">
    <property type="component" value="Unassembled WGS sequence"/>
</dbReference>
<evidence type="ECO:0000256" key="1">
    <source>
        <dbReference type="PROSITE-ProRule" id="PRU00339"/>
    </source>
</evidence>
<dbReference type="SMART" id="SM00028">
    <property type="entry name" value="TPR"/>
    <property type="match status" value="5"/>
</dbReference>
<evidence type="ECO:0000313" key="5">
    <source>
        <dbReference type="Proteomes" id="UP000198788"/>
    </source>
</evidence>